<dbReference type="GO" id="GO:0005829">
    <property type="term" value="C:cytosol"/>
    <property type="evidence" value="ECO:0007669"/>
    <property type="project" value="TreeGrafter"/>
</dbReference>
<dbReference type="InterPro" id="IPR009080">
    <property type="entry name" value="tRNAsynth_Ia_anticodon-bd"/>
</dbReference>
<evidence type="ECO:0000256" key="10">
    <source>
        <dbReference type="SAM" id="Coils"/>
    </source>
</evidence>
<evidence type="ECO:0000256" key="6">
    <source>
        <dbReference type="ARBA" id="ARBA00022840"/>
    </source>
</evidence>
<dbReference type="EMBL" id="PFCH01000009">
    <property type="protein sequence ID" value="PIR73071.1"/>
    <property type="molecule type" value="Genomic_DNA"/>
</dbReference>
<name>A0A2H0TLP0_9BACT</name>
<feature type="coiled-coil region" evidence="10">
    <location>
        <begin position="16"/>
        <end position="43"/>
    </location>
</feature>
<keyword evidence="7" id="KW-0648">Protein biosynthesis</keyword>
<feature type="domain" description="Methionyl/Valyl/Leucyl/Isoleucyl-tRNA synthetase anticodon-binding" evidence="11">
    <location>
        <begin position="32"/>
        <end position="147"/>
    </location>
</feature>
<keyword evidence="8" id="KW-0030">Aminoacyl-tRNA synthetase</keyword>
<dbReference type="EC" id="6.1.1.4" evidence="2"/>
<keyword evidence="5" id="KW-0547">Nucleotide-binding</keyword>
<evidence type="ECO:0000256" key="2">
    <source>
        <dbReference type="ARBA" id="ARBA00013164"/>
    </source>
</evidence>
<accession>A0A2H0TLP0</accession>
<dbReference type="PANTHER" id="PTHR43740">
    <property type="entry name" value="LEUCYL-TRNA SYNTHETASE"/>
    <property type="match status" value="1"/>
</dbReference>
<evidence type="ECO:0000256" key="1">
    <source>
        <dbReference type="ARBA" id="ARBA00005594"/>
    </source>
</evidence>
<evidence type="ECO:0000256" key="8">
    <source>
        <dbReference type="ARBA" id="ARBA00023146"/>
    </source>
</evidence>
<reference evidence="13" key="1">
    <citation type="submission" date="2017-09" db="EMBL/GenBank/DDBJ databases">
        <title>Depth-based differentiation of microbial function through sediment-hosted aquifers and enrichment of novel symbionts in the deep terrestrial subsurface.</title>
        <authorList>
            <person name="Probst A.J."/>
            <person name="Ladd B."/>
            <person name="Jarett J.K."/>
            <person name="Geller-Mcgrath D.E."/>
            <person name="Sieber C.M.K."/>
            <person name="Emerson J.B."/>
            <person name="Anantharaman K."/>
            <person name="Thomas B.C."/>
            <person name="Malmstrom R."/>
            <person name="Stieglmeier M."/>
            <person name="Klingl A."/>
            <person name="Woyke T."/>
            <person name="Ryan C.M."/>
            <person name="Banfield J.F."/>
        </authorList>
    </citation>
    <scope>NUCLEOTIDE SEQUENCE [LARGE SCALE GENOMIC DNA]</scope>
</reference>
<dbReference type="CDD" id="cd07958">
    <property type="entry name" value="Anticodon_Ia_Leu_BEm"/>
    <property type="match status" value="1"/>
</dbReference>
<dbReference type="InterPro" id="IPR002302">
    <property type="entry name" value="Leu-tRNA-ligase"/>
</dbReference>
<evidence type="ECO:0000256" key="7">
    <source>
        <dbReference type="ARBA" id="ARBA00022917"/>
    </source>
</evidence>
<comment type="catalytic activity">
    <reaction evidence="9">
        <text>tRNA(Leu) + L-leucine + ATP = L-leucyl-tRNA(Leu) + AMP + diphosphate</text>
        <dbReference type="Rhea" id="RHEA:11688"/>
        <dbReference type="Rhea" id="RHEA-COMP:9613"/>
        <dbReference type="Rhea" id="RHEA-COMP:9622"/>
        <dbReference type="ChEBI" id="CHEBI:30616"/>
        <dbReference type="ChEBI" id="CHEBI:33019"/>
        <dbReference type="ChEBI" id="CHEBI:57427"/>
        <dbReference type="ChEBI" id="CHEBI:78442"/>
        <dbReference type="ChEBI" id="CHEBI:78494"/>
        <dbReference type="ChEBI" id="CHEBI:456215"/>
        <dbReference type="EC" id="6.1.1.4"/>
    </reaction>
</comment>
<dbReference type="FunFam" id="3.10.20.590:FF:000001">
    <property type="entry name" value="Leucine--tRNA ligase"/>
    <property type="match status" value="1"/>
</dbReference>
<gene>
    <name evidence="12" type="ORF">COV26_00500</name>
</gene>
<dbReference type="AlphaFoldDB" id="A0A2H0TLP0"/>
<keyword evidence="3" id="KW-0963">Cytoplasm</keyword>
<dbReference type="PANTHER" id="PTHR43740:SF2">
    <property type="entry name" value="LEUCINE--TRNA LIGASE, MITOCHONDRIAL"/>
    <property type="match status" value="1"/>
</dbReference>
<protein>
    <recommendedName>
        <fullName evidence="2">leucine--tRNA ligase</fullName>
        <ecNumber evidence="2">6.1.1.4</ecNumber>
    </recommendedName>
</protein>
<keyword evidence="6" id="KW-0067">ATP-binding</keyword>
<proteinExistence type="inferred from homology"/>
<dbReference type="FunFam" id="1.10.730.10:FF:000002">
    <property type="entry name" value="Leucine--tRNA ligase"/>
    <property type="match status" value="1"/>
</dbReference>
<keyword evidence="4 12" id="KW-0436">Ligase</keyword>
<dbReference type="SUPFAM" id="SSF47323">
    <property type="entry name" value="Anticodon-binding domain of a subclass of class I aminoacyl-tRNA synthetases"/>
    <property type="match status" value="1"/>
</dbReference>
<dbReference type="GO" id="GO:0004823">
    <property type="term" value="F:leucine-tRNA ligase activity"/>
    <property type="evidence" value="ECO:0007669"/>
    <property type="project" value="UniProtKB-EC"/>
</dbReference>
<dbReference type="GO" id="GO:0005524">
    <property type="term" value="F:ATP binding"/>
    <property type="evidence" value="ECO:0007669"/>
    <property type="project" value="UniProtKB-KW"/>
</dbReference>
<evidence type="ECO:0000256" key="4">
    <source>
        <dbReference type="ARBA" id="ARBA00022598"/>
    </source>
</evidence>
<feature type="non-terminal residue" evidence="12">
    <location>
        <position position="1"/>
    </location>
</feature>
<sequence length="183" mass="21393">GVKGVFRFLERVWRLNSKIKSQKSKLQLKNQKLERLIHKTIKKIDEDLENTKFNTAVSALMILVNEMEKEQAIPITYYQSLLILLSPFAPHITEELWHQLGHEDSIHNQVWPKYDSKLVKEETITLIVQINGKVRDKIEVEADISEEKAKKLTLEREKVKKWIEGKETKKIVFVPGKLINIVV</sequence>
<dbReference type="GO" id="GO:0006429">
    <property type="term" value="P:leucyl-tRNA aminoacylation"/>
    <property type="evidence" value="ECO:0007669"/>
    <property type="project" value="InterPro"/>
</dbReference>
<dbReference type="InterPro" id="IPR013155">
    <property type="entry name" value="M/V/L/I-tRNA-synth_anticd-bd"/>
</dbReference>
<dbReference type="Gene3D" id="1.10.730.10">
    <property type="entry name" value="Isoleucyl-tRNA Synthetase, Domain 1"/>
    <property type="match status" value="1"/>
</dbReference>
<evidence type="ECO:0000256" key="3">
    <source>
        <dbReference type="ARBA" id="ARBA00022490"/>
    </source>
</evidence>
<comment type="caution">
    <text evidence="12">The sequence shown here is derived from an EMBL/GenBank/DDBJ whole genome shotgun (WGS) entry which is preliminary data.</text>
</comment>
<evidence type="ECO:0000256" key="9">
    <source>
        <dbReference type="ARBA" id="ARBA00047469"/>
    </source>
</evidence>
<evidence type="ECO:0000259" key="11">
    <source>
        <dbReference type="Pfam" id="PF08264"/>
    </source>
</evidence>
<organism evidence="12 13">
    <name type="scientific">Candidatus Nealsonbacteria bacterium CG10_big_fil_rev_8_21_14_0_10_36_23</name>
    <dbReference type="NCBI Taxonomy" id="1974709"/>
    <lineage>
        <taxon>Bacteria</taxon>
        <taxon>Candidatus Nealsoniibacteriota</taxon>
    </lineage>
</organism>
<keyword evidence="10" id="KW-0175">Coiled coil</keyword>
<evidence type="ECO:0000256" key="5">
    <source>
        <dbReference type="ARBA" id="ARBA00022741"/>
    </source>
</evidence>
<comment type="similarity">
    <text evidence="1">Belongs to the class-I aminoacyl-tRNA synthetase family.</text>
</comment>
<evidence type="ECO:0000313" key="12">
    <source>
        <dbReference type="EMBL" id="PIR73071.1"/>
    </source>
</evidence>
<dbReference type="Pfam" id="PF08264">
    <property type="entry name" value="Anticodon_1"/>
    <property type="match status" value="1"/>
</dbReference>
<evidence type="ECO:0000313" key="13">
    <source>
        <dbReference type="Proteomes" id="UP000228508"/>
    </source>
</evidence>
<dbReference type="Proteomes" id="UP000228508">
    <property type="component" value="Unassembled WGS sequence"/>
</dbReference>